<dbReference type="Gene3D" id="3.30.70.3290">
    <property type="match status" value="1"/>
</dbReference>
<keyword evidence="1" id="KW-0596">Phosphopantetheine</keyword>
<evidence type="ECO:0000259" key="10">
    <source>
        <dbReference type="PROSITE" id="PS52004"/>
    </source>
</evidence>
<feature type="region of interest" description="C-terminal hotdog fold" evidence="7">
    <location>
        <begin position="1544"/>
        <end position="1692"/>
    </location>
</feature>
<evidence type="ECO:0000256" key="8">
    <source>
        <dbReference type="SAM" id="MobiDB-lite"/>
    </source>
</evidence>
<evidence type="ECO:0000256" key="1">
    <source>
        <dbReference type="ARBA" id="ARBA00022450"/>
    </source>
</evidence>
<dbReference type="InterPro" id="IPR014031">
    <property type="entry name" value="Ketoacyl_synth_C"/>
</dbReference>
<dbReference type="CDD" id="cd02440">
    <property type="entry name" value="AdoMet_MTases"/>
    <property type="match status" value="1"/>
</dbReference>
<evidence type="ECO:0000256" key="6">
    <source>
        <dbReference type="ARBA" id="ARBA00023315"/>
    </source>
</evidence>
<dbReference type="OrthoDB" id="329835at2759"/>
<dbReference type="InterPro" id="IPR014043">
    <property type="entry name" value="Acyl_transferase_dom"/>
</dbReference>
<evidence type="ECO:0000256" key="7">
    <source>
        <dbReference type="PROSITE-ProRule" id="PRU01363"/>
    </source>
</evidence>
<dbReference type="SUPFAM" id="SSF47336">
    <property type="entry name" value="ACP-like"/>
    <property type="match status" value="1"/>
</dbReference>
<keyword evidence="6" id="KW-0012">Acyltransferase</keyword>
<dbReference type="InterPro" id="IPR041068">
    <property type="entry name" value="HTH_51"/>
</dbReference>
<dbReference type="InterPro" id="IPR016039">
    <property type="entry name" value="Thiolase-like"/>
</dbReference>
<dbReference type="PROSITE" id="PS52019">
    <property type="entry name" value="PKS_MFAS_DH"/>
    <property type="match status" value="1"/>
</dbReference>
<evidence type="ECO:0000256" key="4">
    <source>
        <dbReference type="ARBA" id="ARBA00022857"/>
    </source>
</evidence>
<dbReference type="InterPro" id="IPR020806">
    <property type="entry name" value="PKS_PP-bd"/>
</dbReference>
<dbReference type="InterPro" id="IPR032088">
    <property type="entry name" value="SAT"/>
</dbReference>
<keyword evidence="3" id="KW-0808">Transferase</keyword>
<dbReference type="PROSITE" id="PS00606">
    <property type="entry name" value="KS3_1"/>
    <property type="match status" value="1"/>
</dbReference>
<dbReference type="Gene3D" id="3.40.50.150">
    <property type="entry name" value="Vaccinia Virus protein VP39"/>
    <property type="match status" value="1"/>
</dbReference>
<keyword evidence="5" id="KW-0511">Multifunctional enzyme</keyword>
<dbReference type="EMBL" id="LYCR01000025">
    <property type="protein sequence ID" value="OGM47140.1"/>
    <property type="molecule type" value="Genomic_DNA"/>
</dbReference>
<dbReference type="Pfam" id="PF08242">
    <property type="entry name" value="Methyltransf_12"/>
    <property type="match status" value="1"/>
</dbReference>
<dbReference type="GO" id="GO:0044550">
    <property type="term" value="P:secondary metabolite biosynthetic process"/>
    <property type="evidence" value="ECO:0007669"/>
    <property type="project" value="UniProtKB-ARBA"/>
</dbReference>
<evidence type="ECO:0000256" key="5">
    <source>
        <dbReference type="ARBA" id="ARBA00023268"/>
    </source>
</evidence>
<dbReference type="STRING" id="109264.A0A1F8A5V2"/>
<dbReference type="InterPro" id="IPR016035">
    <property type="entry name" value="Acyl_Trfase/lysoPLipase"/>
</dbReference>
<dbReference type="RefSeq" id="XP_022390857.1">
    <property type="nucleotide sequence ID" value="XM_022531137.1"/>
</dbReference>
<dbReference type="Gene3D" id="3.40.47.10">
    <property type="match status" value="1"/>
</dbReference>
<feature type="domain" description="PKS/mFAS DH" evidence="11">
    <location>
        <begin position="1384"/>
        <end position="1692"/>
    </location>
</feature>
<evidence type="ECO:0000259" key="11">
    <source>
        <dbReference type="PROSITE" id="PS52019"/>
    </source>
</evidence>
<dbReference type="InterPro" id="IPR050444">
    <property type="entry name" value="Polyketide_Synthase"/>
</dbReference>
<feature type="region of interest" description="Disordered" evidence="8">
    <location>
        <begin position="372"/>
        <end position="397"/>
    </location>
</feature>
<dbReference type="PROSITE" id="PS50075">
    <property type="entry name" value="CARRIER"/>
    <property type="match status" value="1"/>
</dbReference>
<organism evidence="12 13">
    <name type="scientific">Aspergillus bombycis</name>
    <dbReference type="NCBI Taxonomy" id="109264"/>
    <lineage>
        <taxon>Eukaryota</taxon>
        <taxon>Fungi</taxon>
        <taxon>Dikarya</taxon>
        <taxon>Ascomycota</taxon>
        <taxon>Pezizomycotina</taxon>
        <taxon>Eurotiomycetes</taxon>
        <taxon>Eurotiomycetidae</taxon>
        <taxon>Eurotiales</taxon>
        <taxon>Aspergillaceae</taxon>
        <taxon>Aspergillus</taxon>
    </lineage>
</organism>
<dbReference type="Gene3D" id="1.10.1200.10">
    <property type="entry name" value="ACP-like"/>
    <property type="match status" value="1"/>
</dbReference>
<dbReference type="GO" id="GO:0031177">
    <property type="term" value="F:phosphopantetheine binding"/>
    <property type="evidence" value="ECO:0007669"/>
    <property type="project" value="InterPro"/>
</dbReference>
<dbReference type="CDD" id="cd00833">
    <property type="entry name" value="PKS"/>
    <property type="match status" value="1"/>
</dbReference>
<dbReference type="Pfam" id="PF18558">
    <property type="entry name" value="HTH_51"/>
    <property type="match status" value="1"/>
</dbReference>
<dbReference type="Pfam" id="PF02801">
    <property type="entry name" value="Ketoacyl-synt_C"/>
    <property type="match status" value="1"/>
</dbReference>
<dbReference type="Proteomes" id="UP000179179">
    <property type="component" value="Unassembled WGS sequence"/>
</dbReference>
<reference evidence="12 13" key="1">
    <citation type="journal article" date="2016" name="Genome Biol. Evol.">
        <title>Draft genome sequence of an aflatoxigenic Aspergillus species, A. bombycis.</title>
        <authorList>
            <person name="Moore G.G."/>
            <person name="Mack B.M."/>
            <person name="Beltz S.B."/>
            <person name="Gilbert M.K."/>
        </authorList>
    </citation>
    <scope>NUCLEOTIDE SEQUENCE [LARGE SCALE GENOMIC DNA]</scope>
    <source>
        <strain evidence="13">NRRL 26010</strain>
    </source>
</reference>
<dbReference type="SUPFAM" id="SSF53901">
    <property type="entry name" value="Thiolase-like"/>
    <property type="match status" value="1"/>
</dbReference>
<feature type="domain" description="Ketosynthase family 3 (KS3)" evidence="10">
    <location>
        <begin position="454"/>
        <end position="881"/>
    </location>
</feature>
<keyword evidence="4" id="KW-0521">NADP</keyword>
<dbReference type="SMART" id="SM00827">
    <property type="entry name" value="PKS_AT"/>
    <property type="match status" value="1"/>
</dbReference>
<evidence type="ECO:0000259" key="9">
    <source>
        <dbReference type="PROSITE" id="PS50075"/>
    </source>
</evidence>
<protein>
    <submittedName>
        <fullName evidence="12">Polyketide synthase</fullName>
    </submittedName>
</protein>
<feature type="compositionally biased region" description="Low complexity" evidence="8">
    <location>
        <begin position="386"/>
        <end position="397"/>
    </location>
</feature>
<dbReference type="InterPro" id="IPR018201">
    <property type="entry name" value="Ketoacyl_synth_AS"/>
</dbReference>
<dbReference type="Gene3D" id="3.10.129.110">
    <property type="entry name" value="Polyketide synthase dehydratase"/>
    <property type="match status" value="1"/>
</dbReference>
<dbReference type="InterPro" id="IPR009081">
    <property type="entry name" value="PP-bd_ACP"/>
</dbReference>
<dbReference type="Gene3D" id="3.40.366.10">
    <property type="entry name" value="Malonyl-Coenzyme A Acyl Carrier Protein, domain 2"/>
    <property type="match status" value="2"/>
</dbReference>
<accession>A0A1F8A5V2</accession>
<comment type="caution">
    <text evidence="7">Lacks conserved residue(s) required for the propagation of feature annotation.</text>
</comment>
<dbReference type="Pfam" id="PF16073">
    <property type="entry name" value="SAT"/>
    <property type="match status" value="1"/>
</dbReference>
<dbReference type="GO" id="GO:0006633">
    <property type="term" value="P:fatty acid biosynthetic process"/>
    <property type="evidence" value="ECO:0007669"/>
    <property type="project" value="InterPro"/>
</dbReference>
<evidence type="ECO:0000256" key="3">
    <source>
        <dbReference type="ARBA" id="ARBA00022679"/>
    </source>
</evidence>
<proteinExistence type="predicted"/>
<dbReference type="InterPro" id="IPR001227">
    <property type="entry name" value="Ac_transferase_dom_sf"/>
</dbReference>
<dbReference type="SMART" id="SM00823">
    <property type="entry name" value="PKS_PP"/>
    <property type="match status" value="1"/>
</dbReference>
<dbReference type="SUPFAM" id="SSF53335">
    <property type="entry name" value="S-adenosyl-L-methionine-dependent methyltransferases"/>
    <property type="match status" value="1"/>
</dbReference>
<dbReference type="InterPro" id="IPR013217">
    <property type="entry name" value="Methyltransf_12"/>
</dbReference>
<feature type="domain" description="Carrier" evidence="9">
    <location>
        <begin position="1744"/>
        <end position="1821"/>
    </location>
</feature>
<dbReference type="SUPFAM" id="SSF55048">
    <property type="entry name" value="Probable ACP-binding domain of malonyl-CoA ACP transacylase"/>
    <property type="match status" value="1"/>
</dbReference>
<evidence type="ECO:0000256" key="2">
    <source>
        <dbReference type="ARBA" id="ARBA00022553"/>
    </source>
</evidence>
<comment type="caution">
    <text evidence="12">The sequence shown here is derived from an EMBL/GenBank/DDBJ whole genome shotgun (WGS) entry which is preliminary data.</text>
</comment>
<dbReference type="InterPro" id="IPR049900">
    <property type="entry name" value="PKS_mFAS_DH"/>
</dbReference>
<keyword evidence="13" id="KW-1185">Reference proteome</keyword>
<dbReference type="Pfam" id="PF00698">
    <property type="entry name" value="Acyl_transf_1"/>
    <property type="match status" value="1"/>
</dbReference>
<gene>
    <name evidence="12" type="ORF">ABOM_004007</name>
</gene>
<sequence>MEGTSFLFGTLTPLHNLTSIRDLKCYFDQNPGAEWMLATVAELPDYWDLLVKKLPSVNGSFQGRQVLDHFHRWLREGFNADESSPPLGNILLLPIVVMIGLIEYWRFVEEKNPGCDDPLQEFIAHLQESEMCDSEAIGLCAGQLTAYAVASSRTRSEFERYGSVSIRLAMMIGAATDALDARHGKAKSYVAAWRNPEQSEQMKRAISLVYPQAYISVWLDERRVTVTTTAQWIRSSLLRQFQGAGLTVAESNIQGPIHSPSSENRDIARAICEICQVTPTLHLGDISNLALRTYTNDGHGIPLDKGSLHELAVQSTLVAECNWYGTFASLPLSHKNSSQGVVAFGPDRCVPQSLTTSLGGRFCHVSRLGQHDGLPNGINTSTPSDASTPAAVTPVPTTPASPTFALPASHTPTQQREHVQNTSTTQAPAARLQKAEHEIGGNQYQHVEPSLSTRSTIAIVGMSIKTAGADDVDEFSRMIQTGASQHELVGSDRVKFHTLWREGDWDPSYKWYANWMRNVDHFDHQFFKKSPREAANMDPAQRLSLQAAYQAVESSGYYCRDENPAAERDRDEVDENHVGVYLGLTLDDYQNHVRSHRANAFSITGTMRSLIAGKIAHHFGWTGPAMTLDTACSSSAVAIHTACRAILAGDCNAALAGGVNVITDPLAFQDLAAAGFLSPSGQCKPFDDRADGYCRGEAVGFVFLKRLSDALADGNQILGCIANSAVYQNENHTPIFVPNSPSLYNLFNSVMKKSQVDPADISVVECHGTGTPVGDPAEWESVRQALEGPQRPEPVYVGSAKGHIGHTEGASGLVALIKVLTTMQSGYIPPQASHSRLNHLIPPTTTMQIATTQQPWRATRKAALINNYGASGCNVAMVVAESPLSQPERGQSISGELLNVPFCISGRTINTVKANCARLLNYLAIHTGVSLVDLSFNINRQSSRLLPYRFSFKCGSPDDLKMSLSQILALSPGPEADTMITACHPERQVILCFGGQVSRAIGLDRNLYDRTKILRYHLDECDRAVQSLGAQSIFPDIFSHDAVKDQQHLQTMLFAMQYSCAMSWLQSGLSKRVAAIVGHSFGEITAMCISGVLSLQDTVRLVVGRAQLVRDSWGSDPGAMIAVEAEETAVQALLSEANQVYAGSHPASIACYNGPRSFTLAGSQEVISIVTDILSRTSPTIRSKTLRVTNAFHSSLVDSIASGLKVVGESLAFQKPKIPLERTTETRSSAELLGPEYVADQMRQPVFFHHAVQRIAQGHPGCVWLEAGSSSTITVMAQRALDASQRTSCHFQALNIDDPDAFNNLADATVSLWKEGLSLSFWPHNAIQTAGYATIVLPPYQFEREKHWVELRSPVELIEKIKESVRAERATPALDPTFVPNSKWLFTGYKDPHVHGKRQPCFNIITTSKEYQSLISSHIVAQTAGICSGMLQADLAIGALFSLHPDWATKGIAATLHDATNHAPICLDSSRILTIEFEDRENGFWDWKIVGSSQGAPRVVHTTGRLQMRDPKDVAYQAEFRRLSRMVDHERCLAVLNARPSDDDVEILQGRSIYRAFNDIVDFGEQYHSLRWLVGRGNESAGRFSKTPKNGAWFDQLRGEHISQVGGIWVNCMSDHSRDDIFLGAEIETYMVSPSWANRPLPDQCDVLARHLKEKNTGDYTTDSFVFDPVSGDLVQVLLGVRFTRTPRASFVRALQRMTPNLLTGNINLVSPTILQPISMPAPSVVAVNEAPKTASPKTKSQETPARDLLAEMTELVANIVGVEVAEIGLDANLVDFGVDSLLGLELQSEIKTVFSCAPDVAAILEATTIRDLVGCLPICGDIPQQETVNNDESTEHFPVDLSSFSQASDPYLSTPSESSASSSFIPVDLLWRASDILESFSAVKARGDQMILEHSLGNFESDVVPDTNQMCTALVVECFEELGCPLRSAKPGAVLGRIPFKPQHTIFVNYIYQFLEKTAQLVRVDETGRLTRTETPTPTVSSKDLLPKLLEKYPDHADFTQLTYHAGIQLASALSGLTDGNRVLMSNPEGRKLCESVYHNYPLNRIGFETIRDVITQAIKHIHSEKTPLKVLELGAGTGSLTSVLLPLLASLNIPVEYTFTDLSSSLVAQARRTLGKKYPFMRFAIQDIEKPPSKEIAGQQHIIVASNAVHATRSLEDSTRNIRQALRPDGFLMVLEMREAWPALDLTFGLYEGWWLFEDGRTHVYTSPEAWKRSLTAAGYEAIDWTEGNLPEHKYYMVVIALASGL</sequence>
<dbReference type="Pfam" id="PF00109">
    <property type="entry name" value="ketoacyl-synt"/>
    <property type="match status" value="1"/>
</dbReference>
<dbReference type="InterPro" id="IPR020841">
    <property type="entry name" value="PKS_Beta-ketoAc_synthase_dom"/>
</dbReference>
<feature type="region of interest" description="N-terminal hotdog fold" evidence="7">
    <location>
        <begin position="1384"/>
        <end position="1513"/>
    </location>
</feature>
<dbReference type="InterPro" id="IPR036736">
    <property type="entry name" value="ACP-like_sf"/>
</dbReference>
<dbReference type="InterPro" id="IPR014030">
    <property type="entry name" value="Ketoacyl_synth_N"/>
</dbReference>
<dbReference type="GO" id="GO:0004315">
    <property type="term" value="F:3-oxoacyl-[acyl-carrier-protein] synthase activity"/>
    <property type="evidence" value="ECO:0007669"/>
    <property type="project" value="InterPro"/>
</dbReference>
<keyword evidence="2" id="KW-0597">Phosphoprotein</keyword>
<dbReference type="Pfam" id="PF00550">
    <property type="entry name" value="PP-binding"/>
    <property type="match status" value="1"/>
</dbReference>
<dbReference type="InterPro" id="IPR042104">
    <property type="entry name" value="PKS_dehydratase_sf"/>
</dbReference>
<name>A0A1F8A5V2_9EURO</name>
<dbReference type="SUPFAM" id="SSF52151">
    <property type="entry name" value="FabD/lysophospholipase-like"/>
    <property type="match status" value="1"/>
</dbReference>
<dbReference type="GeneID" id="34447397"/>
<evidence type="ECO:0000313" key="12">
    <source>
        <dbReference type="EMBL" id="OGM47140.1"/>
    </source>
</evidence>
<dbReference type="PANTHER" id="PTHR45681:SF6">
    <property type="entry name" value="POLYKETIDE SYNTHASE 37"/>
    <property type="match status" value="1"/>
</dbReference>
<dbReference type="InterPro" id="IPR029063">
    <property type="entry name" value="SAM-dependent_MTases_sf"/>
</dbReference>
<dbReference type="InterPro" id="IPR016036">
    <property type="entry name" value="Malonyl_transacylase_ACP-bd"/>
</dbReference>
<dbReference type="SMART" id="SM00825">
    <property type="entry name" value="PKS_KS"/>
    <property type="match status" value="1"/>
</dbReference>
<evidence type="ECO:0000313" key="13">
    <source>
        <dbReference type="Proteomes" id="UP000179179"/>
    </source>
</evidence>
<dbReference type="PANTHER" id="PTHR45681">
    <property type="entry name" value="POLYKETIDE SYNTHASE 44-RELATED"/>
    <property type="match status" value="1"/>
</dbReference>
<dbReference type="PROSITE" id="PS52004">
    <property type="entry name" value="KS3_2"/>
    <property type="match status" value="1"/>
</dbReference>